<feature type="transmembrane region" description="Helical" evidence="3">
    <location>
        <begin position="7"/>
        <end position="26"/>
    </location>
</feature>
<dbReference type="InterPro" id="IPR051909">
    <property type="entry name" value="MFP_Cation_Efflux"/>
</dbReference>
<dbReference type="InterPro" id="IPR006143">
    <property type="entry name" value="RND_pump_MFP"/>
</dbReference>
<organism evidence="9">
    <name type="scientific">Roseihalotalea indica</name>
    <dbReference type="NCBI Taxonomy" id="2867963"/>
    <lineage>
        <taxon>Bacteria</taxon>
        <taxon>Pseudomonadati</taxon>
        <taxon>Bacteroidota</taxon>
        <taxon>Cytophagia</taxon>
        <taxon>Cytophagales</taxon>
        <taxon>Catalimonadaceae</taxon>
        <taxon>Roseihalotalea</taxon>
    </lineage>
</organism>
<dbReference type="EMBL" id="CP120682">
    <property type="protein sequence ID" value="WKN37880.1"/>
    <property type="molecule type" value="Genomic_DNA"/>
</dbReference>
<evidence type="ECO:0000259" key="7">
    <source>
        <dbReference type="Pfam" id="PF25919"/>
    </source>
</evidence>
<dbReference type="InterPro" id="IPR058792">
    <property type="entry name" value="Beta-barrel_RND_2"/>
</dbReference>
<feature type="domain" description="CusB-like beta-barrel" evidence="8">
    <location>
        <begin position="263"/>
        <end position="337"/>
    </location>
</feature>
<dbReference type="Pfam" id="PF25869">
    <property type="entry name" value="3HB_CusB"/>
    <property type="match status" value="1"/>
</dbReference>
<sequence>MRLKQKTILRYALVLLIGIISGWLVFGSRPEPTAETMETGHMHDSSMTASDEHAEAGTVEIWTCSMHPQIRQNEPGDCPICGMDLIPLAQEQTEESSPYQLVMSENAVRLANVQTTPVTRQHPERKLSLNGKIEVNEQQIRRQTAHFPGRVEQMLITYEGQAVERGQIIAYVYSPPLVTAQRELLEAARLSDTNPTLLSAAKRKLKLWKLSDRQIQRIIDEGEIITNWPIRADVAGRVSEINVETGGHVQEGTPFFTVANLDEVWAVFEVYENQLAWLSEGDSIRFTVAAYPARTFTGKITFVDPFIHPQTRVALVRTEVDNSHHQLKPKMFAQGTVIGGEQPASGDNSMVVPKSAVLWTGPRSIVYIKVNNTTVPTYEMREIALGPSLGDQYIVENGLKEGDAVVTNGAFTVDAAAQLNNKSSMMNREAALPAQQATLVELDEEENTTPDFTASLPSAFREQMQQLLLPYLAMKDALVASDAATAQKQAQTLVSRFSQIDTQALAGEAATFWKEHQSALLNHAQTLQSASKVDTQRRHFKPLSSEMIMLVRAFGTDQPLYVQHCPMADNDEGADWLSVSEAVKNPYYGDMMLTCGNVSSIINP</sequence>
<dbReference type="PANTHER" id="PTHR30097:SF4">
    <property type="entry name" value="SLR6042 PROTEIN"/>
    <property type="match status" value="1"/>
</dbReference>
<feature type="domain" description="CusB-like three alpha-helical bundle" evidence="6">
    <location>
        <begin position="177"/>
        <end position="224"/>
    </location>
</feature>
<dbReference type="InterPro" id="IPR058790">
    <property type="entry name" value="BSH_CusB"/>
</dbReference>
<evidence type="ECO:0000256" key="3">
    <source>
        <dbReference type="SAM" id="Phobius"/>
    </source>
</evidence>
<feature type="domain" description="Heavy metal binding" evidence="5">
    <location>
        <begin position="62"/>
        <end position="87"/>
    </location>
</feature>
<evidence type="ECO:0000259" key="8">
    <source>
        <dbReference type="Pfam" id="PF25954"/>
    </source>
</evidence>
<dbReference type="Gene3D" id="2.40.420.20">
    <property type="match status" value="1"/>
</dbReference>
<comment type="similarity">
    <text evidence="1">Belongs to the membrane fusion protein (MFP) (TC 8.A.1) family.</text>
</comment>
<proteinExistence type="inferred from homology"/>
<gene>
    <name evidence="9" type="ORF">K4G66_04055</name>
</gene>
<keyword evidence="3" id="KW-0812">Transmembrane</keyword>
<dbReference type="PANTHER" id="PTHR30097">
    <property type="entry name" value="CATION EFFLUX SYSTEM PROTEIN CUSB"/>
    <property type="match status" value="1"/>
</dbReference>
<dbReference type="AlphaFoldDB" id="A0AA49GN19"/>
<protein>
    <submittedName>
        <fullName evidence="9">Efflux RND transporter periplasmic adaptor subunit</fullName>
    </submittedName>
</protein>
<dbReference type="NCBIfam" id="TIGR01730">
    <property type="entry name" value="RND_mfp"/>
    <property type="match status" value="1"/>
</dbReference>
<dbReference type="InterPro" id="IPR045800">
    <property type="entry name" value="HMBD"/>
</dbReference>
<evidence type="ECO:0000259" key="6">
    <source>
        <dbReference type="Pfam" id="PF25869"/>
    </source>
</evidence>
<evidence type="ECO:0000256" key="2">
    <source>
        <dbReference type="ARBA" id="ARBA00022448"/>
    </source>
</evidence>
<dbReference type="Pfam" id="PF19335">
    <property type="entry name" value="HMBD"/>
    <property type="match status" value="1"/>
</dbReference>
<dbReference type="GO" id="GO:0015679">
    <property type="term" value="P:plasma membrane copper ion transport"/>
    <property type="evidence" value="ECO:0007669"/>
    <property type="project" value="TreeGrafter"/>
</dbReference>
<feature type="domain" description="CusB-like barrel-sandwich hybrid" evidence="7">
    <location>
        <begin position="146"/>
        <end position="259"/>
    </location>
</feature>
<keyword evidence="3" id="KW-1133">Transmembrane helix</keyword>
<dbReference type="SUPFAM" id="SSF111369">
    <property type="entry name" value="HlyD-like secretion proteins"/>
    <property type="match status" value="1"/>
</dbReference>
<reference evidence="9" key="2">
    <citation type="journal article" date="2024" name="Antonie Van Leeuwenhoek">
        <title>Roseihalotalea indica gen. nov., sp. nov., a halophilic Bacteroidetes from mesopelagic Southwest Indian Ocean with higher carbohydrate metabolic potential.</title>
        <authorList>
            <person name="Chen B."/>
            <person name="Zhang M."/>
            <person name="Lin D."/>
            <person name="Ye J."/>
            <person name="Tang K."/>
        </authorList>
    </citation>
    <scope>NUCLEOTIDE SEQUENCE</scope>
    <source>
        <strain evidence="9">TK19036</strain>
    </source>
</reference>
<dbReference type="GO" id="GO:0060003">
    <property type="term" value="P:copper ion export"/>
    <property type="evidence" value="ECO:0007669"/>
    <property type="project" value="TreeGrafter"/>
</dbReference>
<dbReference type="InterPro" id="IPR021782">
    <property type="entry name" value="DUF3347"/>
</dbReference>
<feature type="domain" description="DUF3347" evidence="4">
    <location>
        <begin position="470"/>
        <end position="558"/>
    </location>
</feature>
<dbReference type="Gene3D" id="2.40.30.170">
    <property type="match status" value="1"/>
</dbReference>
<name>A0AA49GN19_9BACT</name>
<evidence type="ECO:0000313" key="9">
    <source>
        <dbReference type="EMBL" id="WKN37880.1"/>
    </source>
</evidence>
<evidence type="ECO:0000256" key="1">
    <source>
        <dbReference type="ARBA" id="ARBA00009477"/>
    </source>
</evidence>
<reference evidence="9" key="1">
    <citation type="journal article" date="2023" name="Comput. Struct. Biotechnol. J.">
        <title>Discovery of a novel marine Bacteroidetes with a rich repertoire of carbohydrate-active enzymes.</title>
        <authorList>
            <person name="Chen B."/>
            <person name="Liu G."/>
            <person name="Chen Q."/>
            <person name="Wang H."/>
            <person name="Liu L."/>
            <person name="Tang K."/>
        </authorList>
    </citation>
    <scope>NUCLEOTIDE SEQUENCE</scope>
    <source>
        <strain evidence="9">TK19036</strain>
    </source>
</reference>
<keyword evidence="3" id="KW-0472">Membrane</keyword>
<dbReference type="GO" id="GO:0046914">
    <property type="term" value="F:transition metal ion binding"/>
    <property type="evidence" value="ECO:0007669"/>
    <property type="project" value="TreeGrafter"/>
</dbReference>
<dbReference type="GO" id="GO:0016020">
    <property type="term" value="C:membrane"/>
    <property type="evidence" value="ECO:0007669"/>
    <property type="project" value="InterPro"/>
</dbReference>
<dbReference type="FunFam" id="2.40.30.170:FF:000010">
    <property type="entry name" value="Efflux RND transporter periplasmic adaptor subunit"/>
    <property type="match status" value="1"/>
</dbReference>
<dbReference type="Pfam" id="PF11827">
    <property type="entry name" value="DUF3347"/>
    <property type="match status" value="1"/>
</dbReference>
<dbReference type="GO" id="GO:0030288">
    <property type="term" value="C:outer membrane-bounded periplasmic space"/>
    <property type="evidence" value="ECO:0007669"/>
    <property type="project" value="TreeGrafter"/>
</dbReference>
<dbReference type="GO" id="GO:0022857">
    <property type="term" value="F:transmembrane transporter activity"/>
    <property type="evidence" value="ECO:0007669"/>
    <property type="project" value="InterPro"/>
</dbReference>
<dbReference type="Pfam" id="PF25919">
    <property type="entry name" value="BSH_CusB"/>
    <property type="match status" value="1"/>
</dbReference>
<keyword evidence="2" id="KW-0813">Transport</keyword>
<evidence type="ECO:0000259" key="4">
    <source>
        <dbReference type="Pfam" id="PF11827"/>
    </source>
</evidence>
<accession>A0AA49GN19</accession>
<dbReference type="InterPro" id="IPR058791">
    <property type="entry name" value="3HB_CusB"/>
</dbReference>
<evidence type="ECO:0000259" key="5">
    <source>
        <dbReference type="Pfam" id="PF19335"/>
    </source>
</evidence>
<dbReference type="Pfam" id="PF25954">
    <property type="entry name" value="Beta-barrel_RND_2"/>
    <property type="match status" value="1"/>
</dbReference>